<dbReference type="EMBL" id="JAGTTN010000002">
    <property type="protein sequence ID" value="MCC2031832.1"/>
    <property type="molecule type" value="Genomic_DNA"/>
</dbReference>
<dbReference type="AlphaFoldDB" id="A0A9X1LU34"/>
<feature type="region of interest" description="Disordered" evidence="1">
    <location>
        <begin position="1"/>
        <end position="30"/>
    </location>
</feature>
<gene>
    <name evidence="2" type="ORF">KEC57_06495</name>
</gene>
<dbReference type="Proteomes" id="UP001139354">
    <property type="component" value="Unassembled WGS sequence"/>
</dbReference>
<evidence type="ECO:0000256" key="1">
    <source>
        <dbReference type="SAM" id="MobiDB-lite"/>
    </source>
</evidence>
<organism evidence="2 3">
    <name type="scientific">Microbacterium allomyrinae</name>
    <dbReference type="NCBI Taxonomy" id="2830666"/>
    <lineage>
        <taxon>Bacteria</taxon>
        <taxon>Bacillati</taxon>
        <taxon>Actinomycetota</taxon>
        <taxon>Actinomycetes</taxon>
        <taxon>Micrococcales</taxon>
        <taxon>Microbacteriaceae</taxon>
        <taxon>Microbacterium</taxon>
    </lineage>
</organism>
<sequence length="123" mass="13467">MANVPAGAKTPEDHKPKTAKPEKITVTVGEGDDARELPALRVTVHDIEVTVLEEALNDFEVLDQSAQLQDRNAAAFPRLLRLLVGDDDWRRILDELRGVNGRVAVEDGVAFVSDLMQALNPNS</sequence>
<reference evidence="2" key="1">
    <citation type="submission" date="2021-04" db="EMBL/GenBank/DDBJ databases">
        <title>Microbacterium tenobrionis sp. nov. and Microbacterium allomyrinae sp. nov., isolated from larvae of Tenobrio molitor and Allomyrina dichotoma, respectively.</title>
        <authorList>
            <person name="Lee S.D."/>
        </authorList>
    </citation>
    <scope>NUCLEOTIDE SEQUENCE</scope>
    <source>
        <strain evidence="2">BWT-G7</strain>
    </source>
</reference>
<evidence type="ECO:0000313" key="3">
    <source>
        <dbReference type="Proteomes" id="UP001139354"/>
    </source>
</evidence>
<evidence type="ECO:0000313" key="2">
    <source>
        <dbReference type="EMBL" id="MCC2031832.1"/>
    </source>
</evidence>
<keyword evidence="3" id="KW-1185">Reference proteome</keyword>
<accession>A0A9X1LU34</accession>
<name>A0A9X1LU34_9MICO</name>
<proteinExistence type="predicted"/>
<protein>
    <recommendedName>
        <fullName evidence="4">Tail assembly chaperone</fullName>
    </recommendedName>
</protein>
<evidence type="ECO:0008006" key="4">
    <source>
        <dbReference type="Google" id="ProtNLM"/>
    </source>
</evidence>
<comment type="caution">
    <text evidence="2">The sequence shown here is derived from an EMBL/GenBank/DDBJ whole genome shotgun (WGS) entry which is preliminary data.</text>
</comment>
<feature type="compositionally biased region" description="Basic and acidic residues" evidence="1">
    <location>
        <begin position="10"/>
        <end position="23"/>
    </location>
</feature>
<dbReference type="RefSeq" id="WP_229383764.1">
    <property type="nucleotide sequence ID" value="NZ_JAGTTN010000002.1"/>
</dbReference>